<dbReference type="AlphaFoldDB" id="A0A1Y1I2D9"/>
<reference evidence="1 2" key="1">
    <citation type="journal article" date="2014" name="Nat. Commun.">
        <title>Klebsormidium flaccidum genome reveals primary factors for plant terrestrial adaptation.</title>
        <authorList>
            <person name="Hori K."/>
            <person name="Maruyama F."/>
            <person name="Fujisawa T."/>
            <person name="Togashi T."/>
            <person name="Yamamoto N."/>
            <person name="Seo M."/>
            <person name="Sato S."/>
            <person name="Yamada T."/>
            <person name="Mori H."/>
            <person name="Tajima N."/>
            <person name="Moriyama T."/>
            <person name="Ikeuchi M."/>
            <person name="Watanabe M."/>
            <person name="Wada H."/>
            <person name="Kobayashi K."/>
            <person name="Saito M."/>
            <person name="Masuda T."/>
            <person name="Sasaki-Sekimoto Y."/>
            <person name="Mashiguchi K."/>
            <person name="Awai K."/>
            <person name="Shimojima M."/>
            <person name="Masuda S."/>
            <person name="Iwai M."/>
            <person name="Nobusawa T."/>
            <person name="Narise T."/>
            <person name="Kondo S."/>
            <person name="Saito H."/>
            <person name="Sato R."/>
            <person name="Murakawa M."/>
            <person name="Ihara Y."/>
            <person name="Oshima-Yamada Y."/>
            <person name="Ohtaka K."/>
            <person name="Satoh M."/>
            <person name="Sonobe K."/>
            <person name="Ishii M."/>
            <person name="Ohtani R."/>
            <person name="Kanamori-Sato M."/>
            <person name="Honoki R."/>
            <person name="Miyazaki D."/>
            <person name="Mochizuki H."/>
            <person name="Umetsu J."/>
            <person name="Higashi K."/>
            <person name="Shibata D."/>
            <person name="Kamiya Y."/>
            <person name="Sato N."/>
            <person name="Nakamura Y."/>
            <person name="Tabata S."/>
            <person name="Ida S."/>
            <person name="Kurokawa K."/>
            <person name="Ohta H."/>
        </authorList>
    </citation>
    <scope>NUCLEOTIDE SEQUENCE [LARGE SCALE GENOMIC DNA]</scope>
    <source>
        <strain evidence="1 2">NIES-2285</strain>
    </source>
</reference>
<gene>
    <name evidence="1" type="ORF">KFL_001280260</name>
</gene>
<protein>
    <recommendedName>
        <fullName evidence="3">DUF3598 domain-containing protein</fullName>
    </recommendedName>
</protein>
<evidence type="ECO:0008006" key="3">
    <source>
        <dbReference type="Google" id="ProtNLM"/>
    </source>
</evidence>
<name>A0A1Y1I2D9_KLENI</name>
<sequence length="387" mass="43550">MSADSIAQIFPVRASCATFAASQAFNARHNSQRAAPLSLPLRHPGPSRSIGVETSAHCLIRKLNSWLDSPREHLTPAKKLSSAAKPQARATQREMQTSTVEAEAMHGEAPEDWNWVNWTQKFGEEFKGSWGDWRFFDLEGNVTKQFRGKRQGRCNPERTVWTQRNFHNVELSPGRAFNEDEQMWEMSWHLEKATSSLPDGLMHTFMPSARIVTFDAYTRCLVQRDLTQKADSYSWETSYDDGEYHTSVTPTWRNGAFSSCGVISEKWESWPDTTFDPTTAPLEAALGELTLRSVRQITWTQPGGTGAMLVDDVSEPSAWPTTAPGYHEIRIPVGAWAVGPTKLPKTGTSTGFWLSTAKRMRDGGIKRIVHVFSRELLVEKVILEIFT</sequence>
<proteinExistence type="predicted"/>
<evidence type="ECO:0000313" key="1">
    <source>
        <dbReference type="EMBL" id="GAQ82906.1"/>
    </source>
</evidence>
<dbReference type="EMBL" id="DF237077">
    <property type="protein sequence ID" value="GAQ82906.1"/>
    <property type="molecule type" value="Genomic_DNA"/>
</dbReference>
<dbReference type="Proteomes" id="UP000054558">
    <property type="component" value="Unassembled WGS sequence"/>
</dbReference>
<keyword evidence="2" id="KW-1185">Reference proteome</keyword>
<organism evidence="1 2">
    <name type="scientific">Klebsormidium nitens</name>
    <name type="common">Green alga</name>
    <name type="synonym">Ulothrix nitens</name>
    <dbReference type="NCBI Taxonomy" id="105231"/>
    <lineage>
        <taxon>Eukaryota</taxon>
        <taxon>Viridiplantae</taxon>
        <taxon>Streptophyta</taxon>
        <taxon>Klebsormidiophyceae</taxon>
        <taxon>Klebsormidiales</taxon>
        <taxon>Klebsormidiaceae</taxon>
        <taxon>Klebsormidium</taxon>
    </lineage>
</organism>
<accession>A0A1Y1I2D9</accession>
<evidence type="ECO:0000313" key="2">
    <source>
        <dbReference type="Proteomes" id="UP000054558"/>
    </source>
</evidence>